<evidence type="ECO:0000256" key="4">
    <source>
        <dbReference type="ARBA" id="ARBA00022519"/>
    </source>
</evidence>
<keyword evidence="2 8" id="KW-0813">Transport</keyword>
<keyword evidence="11" id="KW-1185">Reference proteome</keyword>
<dbReference type="Proteomes" id="UP001165306">
    <property type="component" value="Unassembled WGS sequence"/>
</dbReference>
<dbReference type="GO" id="GO:0055085">
    <property type="term" value="P:transmembrane transport"/>
    <property type="evidence" value="ECO:0007669"/>
    <property type="project" value="InterPro"/>
</dbReference>
<dbReference type="Gene3D" id="1.10.3720.10">
    <property type="entry name" value="MetI-like"/>
    <property type="match status" value="2"/>
</dbReference>
<evidence type="ECO:0000256" key="5">
    <source>
        <dbReference type="ARBA" id="ARBA00022692"/>
    </source>
</evidence>
<dbReference type="AlphaFoldDB" id="A0AA41WA68"/>
<feature type="transmembrane region" description="Helical" evidence="8">
    <location>
        <begin position="414"/>
        <end position="435"/>
    </location>
</feature>
<dbReference type="SUPFAM" id="SSF161098">
    <property type="entry name" value="MetI-like"/>
    <property type="match status" value="2"/>
</dbReference>
<keyword evidence="6 8" id="KW-1133">Transmembrane helix</keyword>
<feature type="transmembrane region" description="Helical" evidence="8">
    <location>
        <begin position="110"/>
        <end position="132"/>
    </location>
</feature>
<accession>A0AA41WA68</accession>
<evidence type="ECO:0000256" key="6">
    <source>
        <dbReference type="ARBA" id="ARBA00022989"/>
    </source>
</evidence>
<dbReference type="PROSITE" id="PS50928">
    <property type="entry name" value="ABC_TM1"/>
    <property type="match status" value="2"/>
</dbReference>
<keyword evidence="3" id="KW-1003">Cell membrane</keyword>
<feature type="transmembrane region" description="Helical" evidence="8">
    <location>
        <begin position="441"/>
        <end position="468"/>
    </location>
</feature>
<dbReference type="EMBL" id="JAMSLR010000002">
    <property type="protein sequence ID" value="MCM8748407.1"/>
    <property type="molecule type" value="Genomic_DNA"/>
</dbReference>
<evidence type="ECO:0000259" key="9">
    <source>
        <dbReference type="PROSITE" id="PS50928"/>
    </source>
</evidence>
<protein>
    <submittedName>
        <fullName evidence="10">Iron ABC transporter permease</fullName>
    </submittedName>
</protein>
<feature type="transmembrane region" description="Helical" evidence="8">
    <location>
        <begin position="369"/>
        <end position="393"/>
    </location>
</feature>
<dbReference type="InterPro" id="IPR035906">
    <property type="entry name" value="MetI-like_sf"/>
</dbReference>
<dbReference type="RefSeq" id="WP_284056186.1">
    <property type="nucleotide sequence ID" value="NZ_JAMSLR010000002.1"/>
</dbReference>
<comment type="similarity">
    <text evidence="8">Belongs to the binding-protein-dependent transport system permease family.</text>
</comment>
<dbReference type="PANTHER" id="PTHR43357">
    <property type="entry name" value="INNER MEMBRANE ABC TRANSPORTER PERMEASE PROTEIN YDCV"/>
    <property type="match status" value="1"/>
</dbReference>
<dbReference type="GO" id="GO:0005886">
    <property type="term" value="C:plasma membrane"/>
    <property type="evidence" value="ECO:0007669"/>
    <property type="project" value="UniProtKB-SubCell"/>
</dbReference>
<feature type="transmembrane region" description="Helical" evidence="8">
    <location>
        <begin position="69"/>
        <end position="98"/>
    </location>
</feature>
<comment type="caution">
    <text evidence="10">The sequence shown here is derived from an EMBL/GenBank/DDBJ whole genome shotgun (WGS) entry which is preliminary data.</text>
</comment>
<comment type="subcellular location">
    <subcellularLocation>
        <location evidence="1">Cell inner membrane</location>
        <topology evidence="1">Multi-pass membrane protein</topology>
    </subcellularLocation>
    <subcellularLocation>
        <location evidence="8">Cell membrane</location>
        <topology evidence="8">Multi-pass membrane protein</topology>
    </subcellularLocation>
</comment>
<organism evidence="10 11">
    <name type="scientific">Thermalbibacter longus</name>
    <dbReference type="NCBI Taxonomy" id="2951981"/>
    <lineage>
        <taxon>Bacteria</taxon>
        <taxon>Pseudomonadati</taxon>
        <taxon>Thermomicrobiota</taxon>
        <taxon>Thermomicrobia</taxon>
        <taxon>Thermomicrobiales</taxon>
        <taxon>Thermomicrobiaceae</taxon>
        <taxon>Thermalbibacter</taxon>
    </lineage>
</organism>
<feature type="domain" description="ABC transmembrane type-1" evidence="9">
    <location>
        <begin position="369"/>
        <end position="564"/>
    </location>
</feature>
<name>A0AA41WA68_9BACT</name>
<proteinExistence type="inferred from homology"/>
<feature type="transmembrane region" description="Helical" evidence="8">
    <location>
        <begin position="213"/>
        <end position="235"/>
    </location>
</feature>
<feature type="transmembrane region" description="Helical" evidence="8">
    <location>
        <begin position="22"/>
        <end position="44"/>
    </location>
</feature>
<dbReference type="Pfam" id="PF00528">
    <property type="entry name" value="BPD_transp_1"/>
    <property type="match status" value="2"/>
</dbReference>
<dbReference type="InterPro" id="IPR000515">
    <property type="entry name" value="MetI-like"/>
</dbReference>
<evidence type="ECO:0000256" key="1">
    <source>
        <dbReference type="ARBA" id="ARBA00004429"/>
    </source>
</evidence>
<evidence type="ECO:0000313" key="10">
    <source>
        <dbReference type="EMBL" id="MCM8748407.1"/>
    </source>
</evidence>
<sequence>MTVTVEAARPVTRRSLDLPVQVALAAATVALVFFPLVPILVQAFSTRPLYDPVRAFTLSNFTRVLSSGAFWSVVGTTVAFAALTTVLAVTLGTVLAILIERTDLPARGLLNSLVILPFYVSPLVLAFAWAVIYGPQGYLTIWARQLIGHDPWNLYSIPGLAVVSMVYYVPYTYLYCTAALSLSDPQVEDAARIAGAGPLRAIRAVTLPLLRPAITYSALLTFVSALELLSIPLVLGTPAGIRVLASYLYILGIAGGRIDYGAIAAISVLTVAIVTALVWVQERLVSEERRFVTTGGRASRIRPMQLGSLRWLAFVFVMAYFTFAVLLPLSGIVAQSATAFLSPLINPLQVLTWENYRLILETEAYRRSIVNSLIIATLGGAIGILFMAFISLMSYRSEFPGRRALTYLALYPRAIPGIIVGIGFLWAFLLIPGLGAVRNTIWALMAAFIMRYIPLGFGAVSPAILRISPELDRAARVAGADWLGTTRRILLPLVRPALLSGYTLLVITFLKEYSSALFLFARGSEVIGTTMIELWRQGNSGPVAALASIQIVLTLIVLAASSALLRRR</sequence>
<feature type="transmembrane region" description="Helical" evidence="8">
    <location>
        <begin position="489"/>
        <end position="510"/>
    </location>
</feature>
<feature type="transmembrane region" description="Helical" evidence="8">
    <location>
        <begin position="247"/>
        <end position="280"/>
    </location>
</feature>
<dbReference type="CDD" id="cd06261">
    <property type="entry name" value="TM_PBP2"/>
    <property type="match status" value="2"/>
</dbReference>
<feature type="domain" description="ABC transmembrane type-1" evidence="9">
    <location>
        <begin position="74"/>
        <end position="281"/>
    </location>
</feature>
<evidence type="ECO:0000256" key="8">
    <source>
        <dbReference type="RuleBase" id="RU363032"/>
    </source>
</evidence>
<evidence type="ECO:0000256" key="7">
    <source>
        <dbReference type="ARBA" id="ARBA00023136"/>
    </source>
</evidence>
<keyword evidence="7 8" id="KW-0472">Membrane</keyword>
<keyword evidence="4" id="KW-0997">Cell inner membrane</keyword>
<evidence type="ECO:0000256" key="3">
    <source>
        <dbReference type="ARBA" id="ARBA00022475"/>
    </source>
</evidence>
<evidence type="ECO:0000256" key="2">
    <source>
        <dbReference type="ARBA" id="ARBA00022448"/>
    </source>
</evidence>
<feature type="transmembrane region" description="Helical" evidence="8">
    <location>
        <begin position="152"/>
        <end position="174"/>
    </location>
</feature>
<feature type="transmembrane region" description="Helical" evidence="8">
    <location>
        <begin position="311"/>
        <end position="334"/>
    </location>
</feature>
<keyword evidence="5 8" id="KW-0812">Transmembrane</keyword>
<reference evidence="10" key="1">
    <citation type="submission" date="2022-06" db="EMBL/GenBank/DDBJ databases">
        <title>CFH 74404 Thermomicrobiaceae sp.</title>
        <authorList>
            <person name="Ming H."/>
            <person name="Li W.-J."/>
            <person name="Zhao Z."/>
        </authorList>
    </citation>
    <scope>NUCLEOTIDE SEQUENCE</scope>
    <source>
        <strain evidence="10">CFH 74404</strain>
    </source>
</reference>
<feature type="transmembrane region" description="Helical" evidence="8">
    <location>
        <begin position="543"/>
        <end position="565"/>
    </location>
</feature>
<dbReference type="PANTHER" id="PTHR43357:SF4">
    <property type="entry name" value="INNER MEMBRANE ABC TRANSPORTER PERMEASE PROTEIN YDCV"/>
    <property type="match status" value="1"/>
</dbReference>
<evidence type="ECO:0000313" key="11">
    <source>
        <dbReference type="Proteomes" id="UP001165306"/>
    </source>
</evidence>
<gene>
    <name evidence="10" type="ORF">NET02_04555</name>
</gene>